<dbReference type="PANTHER" id="PTHR31901">
    <property type="entry name" value="GH3 DOMAIN-CONTAINING PROTEIN"/>
    <property type="match status" value="1"/>
</dbReference>
<evidence type="ECO:0000259" key="2">
    <source>
        <dbReference type="Pfam" id="PF23572"/>
    </source>
</evidence>
<reference evidence="3" key="1">
    <citation type="submission" date="2022-05" db="EMBL/GenBank/DDBJ databases">
        <authorList>
            <person name="Sun X."/>
        </authorList>
    </citation>
    <scope>NUCLEOTIDE SEQUENCE</scope>
    <source>
        <strain evidence="3">Ai-910</strain>
    </source>
</reference>
<proteinExistence type="predicted"/>
<dbReference type="InterPro" id="IPR055377">
    <property type="entry name" value="GH3_M"/>
</dbReference>
<dbReference type="KEGG" id="alkq:M9189_00115"/>
<sequence length="504" mass="58235">MQIINNIFALVHSKRLTQIDRFRSNPKEVQSEQLNYLLTRAADTEFGRKYDFKTIKSADEYRSRVPIRDYDSLMPEVIRLRQGEEDLLWPGEIKYFAKSSGTTSSRSKFIPVSKDALVKCHYQGGRDTVLIYNELSPDNKLMSGKTLTLGGSHQINSFSNKSVYGDLSAILIDNLPLWTDFVRTPKRKISLEPEWEKKMDLITKSTIKDNVTALAGVPSWFMVLLKNILQYTGKNNLLEIWPNLELFIHGGVSFAPYRSQYQELIPTDRMNYLETYNASEGFFAIQDDLSVQGMLLMLDLKIFFEFMPLSELNKEHPTTLLIDEVQTGVDYALVISTNGGLWRYLIGDTIRFVSTYPHKIIVSGRTKHFINAFGEELMIENAESALHDVCEETGAKLREYTVAPIYMNSDSKGAHEWLIEFENEPSDKQRFMELLDARLRERNSDYDAKRYKDITLDMPRLVVARPNLFIDWMKQRKKLGGQNKVPRLANDRQYIDQLLELNKA</sequence>
<organism evidence="3 4">
    <name type="scientific">Xiashengella succiniciproducens</name>
    <dbReference type="NCBI Taxonomy" id="2949635"/>
    <lineage>
        <taxon>Bacteria</taxon>
        <taxon>Pseudomonadati</taxon>
        <taxon>Bacteroidota</taxon>
        <taxon>Bacteroidia</taxon>
        <taxon>Marinilabiliales</taxon>
        <taxon>Marinilabiliaceae</taxon>
        <taxon>Xiashengella</taxon>
    </lineage>
</organism>
<evidence type="ECO:0000259" key="1">
    <source>
        <dbReference type="Pfam" id="PF23571"/>
    </source>
</evidence>
<keyword evidence="4" id="KW-1185">Reference proteome</keyword>
<dbReference type="Proteomes" id="UP001056426">
    <property type="component" value="Chromosome"/>
</dbReference>
<dbReference type="Pfam" id="PF23571">
    <property type="entry name" value="GH3_M"/>
    <property type="match status" value="1"/>
</dbReference>
<dbReference type="GO" id="GO:0005737">
    <property type="term" value="C:cytoplasm"/>
    <property type="evidence" value="ECO:0007669"/>
    <property type="project" value="TreeGrafter"/>
</dbReference>
<feature type="domain" description="GH3 C-terminal" evidence="2">
    <location>
        <begin position="380"/>
        <end position="493"/>
    </location>
</feature>
<dbReference type="AlphaFoldDB" id="A0A9J6ZQ41"/>
<dbReference type="RefSeq" id="WP_250723856.1">
    <property type="nucleotide sequence ID" value="NZ_CP098400.1"/>
</dbReference>
<dbReference type="InterPro" id="IPR055378">
    <property type="entry name" value="GH3_C"/>
</dbReference>
<evidence type="ECO:0000313" key="3">
    <source>
        <dbReference type="EMBL" id="URW79761.1"/>
    </source>
</evidence>
<dbReference type="Pfam" id="PF03321">
    <property type="entry name" value="GH3"/>
    <property type="match status" value="1"/>
</dbReference>
<feature type="domain" description="GH3 middle" evidence="1">
    <location>
        <begin position="296"/>
        <end position="356"/>
    </location>
</feature>
<gene>
    <name evidence="3" type="ORF">M9189_00115</name>
</gene>
<dbReference type="PANTHER" id="PTHR31901:SF9">
    <property type="entry name" value="GH3 DOMAIN-CONTAINING PROTEIN"/>
    <property type="match status" value="1"/>
</dbReference>
<reference evidence="3" key="2">
    <citation type="submission" date="2022-06" db="EMBL/GenBank/DDBJ databases">
        <title>Xiashengella guii gen. nov. sp. nov., a bacterium isolated form anaerobic digestion tank.</title>
        <authorList>
            <person name="Huang H."/>
        </authorList>
    </citation>
    <scope>NUCLEOTIDE SEQUENCE</scope>
    <source>
        <strain evidence="3">Ai-910</strain>
    </source>
</reference>
<evidence type="ECO:0000313" key="4">
    <source>
        <dbReference type="Proteomes" id="UP001056426"/>
    </source>
</evidence>
<dbReference type="InterPro" id="IPR004993">
    <property type="entry name" value="GH3"/>
</dbReference>
<dbReference type="Pfam" id="PF23572">
    <property type="entry name" value="GH3_C"/>
    <property type="match status" value="1"/>
</dbReference>
<accession>A0A9J6ZQ41</accession>
<name>A0A9J6ZQ41_9BACT</name>
<dbReference type="GO" id="GO:0016881">
    <property type="term" value="F:acid-amino acid ligase activity"/>
    <property type="evidence" value="ECO:0007669"/>
    <property type="project" value="TreeGrafter"/>
</dbReference>
<protein>
    <submittedName>
        <fullName evidence="3">GH3 auxin-responsive promoter family protein</fullName>
    </submittedName>
</protein>
<dbReference type="EMBL" id="CP098400">
    <property type="protein sequence ID" value="URW79761.1"/>
    <property type="molecule type" value="Genomic_DNA"/>
</dbReference>